<keyword evidence="6 10" id="KW-0805">Transcription regulation</keyword>
<keyword evidence="5 10" id="KW-0156">Chromatin regulator</keyword>
<keyword evidence="7 10" id="KW-0010">Activator</keyword>
<name>A0A0A8L6R4_9SACH</name>
<dbReference type="InterPro" id="IPR041216">
    <property type="entry name" value="Sgf11_N"/>
</dbReference>
<comment type="domain">
    <text evidence="10">The long N-terminal helix forms part of the 'assembly lobe' of the SAGA deubiquitination module.</text>
</comment>
<evidence type="ECO:0000256" key="2">
    <source>
        <dbReference type="ARBA" id="ARBA00022723"/>
    </source>
</evidence>
<dbReference type="InterPro" id="IPR013246">
    <property type="entry name" value="SAGA_su_Sgf11"/>
</dbReference>
<comment type="similarity">
    <text evidence="10 11">Belongs to the SGF11 family.</text>
</comment>
<dbReference type="AlphaFoldDB" id="A0A0A8L6R4"/>
<evidence type="ECO:0000256" key="6">
    <source>
        <dbReference type="ARBA" id="ARBA00023015"/>
    </source>
</evidence>
<proteinExistence type="inferred from homology"/>
<comment type="domain">
    <text evidence="10">The C-terminal SGF11-type zinc-finger domain together with the C-terminal catalytic domain of UBP8 forms the 'catalytic lobe' of the SAGA deubiquitination module.</text>
</comment>
<dbReference type="Pfam" id="PF08209">
    <property type="entry name" value="Sgf11"/>
    <property type="match status" value="1"/>
</dbReference>
<reference evidence="13 14" key="1">
    <citation type="submission" date="2014-03" db="EMBL/GenBank/DDBJ databases">
        <title>The genome of Kluyveromyces dobzhanskii.</title>
        <authorList>
            <person name="Nystedt B."/>
            <person name="Astrom S."/>
        </authorList>
    </citation>
    <scope>NUCLEOTIDE SEQUENCE [LARGE SCALE GENOMIC DNA]</scope>
    <source>
        <strain evidence="13 14">CBS 2104</strain>
    </source>
</reference>
<dbReference type="HAMAP" id="MF_03047">
    <property type="entry name" value="Sgf11"/>
    <property type="match status" value="1"/>
</dbReference>
<dbReference type="Proteomes" id="UP000031516">
    <property type="component" value="Unassembled WGS sequence"/>
</dbReference>
<comment type="subunit">
    <text evidence="10 11">Component of the 1.8 MDa SAGA transcription coactivator-HAT complex. SAGA is built of 5 distinct domains with specialized functions. Within the SAGA complex, SUS1, SGF11, SGF73 and UBP8 form an additional subcomplex of SAGA called the DUB module (deubiquitination module). Interacts directly with SGF73, SUS1 and UBP8.</text>
</comment>
<dbReference type="GO" id="GO:0000124">
    <property type="term" value="C:SAGA complex"/>
    <property type="evidence" value="ECO:0007669"/>
    <property type="project" value="UniProtKB-UniRule"/>
</dbReference>
<sequence>MVSSLTTESLADSIYQNLLSSIIQDIISRQTVKKKLLQLQFPDATPYYSDPSGTLDIHGNAKQADSALYVECNVCGREVSGNRFAAHLVRCLSRGKR</sequence>
<keyword evidence="4 10" id="KW-0862">Zinc</keyword>
<comment type="caution">
    <text evidence="10">Lacks conserved residue(s) required for the propagation of feature annotation.</text>
</comment>
<evidence type="ECO:0000256" key="9">
    <source>
        <dbReference type="ARBA" id="ARBA00023242"/>
    </source>
</evidence>
<gene>
    <name evidence="10" type="primary">SGF11</name>
    <name evidence="13" type="ORF">KLDO_g2081B</name>
</gene>
<comment type="subcellular location">
    <subcellularLocation>
        <location evidence="1 10 11">Nucleus</location>
    </subcellularLocation>
</comment>
<dbReference type="GO" id="GO:0003713">
    <property type="term" value="F:transcription coactivator activity"/>
    <property type="evidence" value="ECO:0007669"/>
    <property type="project" value="UniProtKB-UniRule"/>
</dbReference>
<evidence type="ECO:0000256" key="1">
    <source>
        <dbReference type="ARBA" id="ARBA00004123"/>
    </source>
</evidence>
<evidence type="ECO:0000256" key="8">
    <source>
        <dbReference type="ARBA" id="ARBA00023163"/>
    </source>
</evidence>
<organism evidence="13 14">
    <name type="scientific">Kluyveromyces dobzhanskii CBS 2104</name>
    <dbReference type="NCBI Taxonomy" id="1427455"/>
    <lineage>
        <taxon>Eukaryota</taxon>
        <taxon>Fungi</taxon>
        <taxon>Dikarya</taxon>
        <taxon>Ascomycota</taxon>
        <taxon>Saccharomycotina</taxon>
        <taxon>Saccharomycetes</taxon>
        <taxon>Saccharomycetales</taxon>
        <taxon>Saccharomycetaceae</taxon>
        <taxon>Kluyveromyces</taxon>
    </lineage>
</organism>
<evidence type="ECO:0000313" key="14">
    <source>
        <dbReference type="Proteomes" id="UP000031516"/>
    </source>
</evidence>
<dbReference type="OrthoDB" id="21557at2759"/>
<keyword evidence="8 10" id="KW-0804">Transcription</keyword>
<keyword evidence="3 10" id="KW-0863">Zinc-finger</keyword>
<dbReference type="GO" id="GO:0006325">
    <property type="term" value="P:chromatin organization"/>
    <property type="evidence" value="ECO:0007669"/>
    <property type="project" value="UniProtKB-KW"/>
</dbReference>
<evidence type="ECO:0000256" key="3">
    <source>
        <dbReference type="ARBA" id="ARBA00022771"/>
    </source>
</evidence>
<keyword evidence="9 10" id="KW-0539">Nucleus</keyword>
<evidence type="ECO:0000256" key="7">
    <source>
        <dbReference type="ARBA" id="ARBA00023159"/>
    </source>
</evidence>
<evidence type="ECO:0000313" key="13">
    <source>
        <dbReference type="EMBL" id="CDO93791.1"/>
    </source>
</evidence>
<dbReference type="Gene3D" id="3.30.160.60">
    <property type="entry name" value="Classic Zinc Finger"/>
    <property type="match status" value="1"/>
</dbReference>
<dbReference type="EMBL" id="CCBQ010000027">
    <property type="protein sequence ID" value="CDO93791.1"/>
    <property type="molecule type" value="Genomic_DNA"/>
</dbReference>
<dbReference type="Gene3D" id="1.10.287.210">
    <property type="match status" value="1"/>
</dbReference>
<dbReference type="GO" id="GO:0071819">
    <property type="term" value="C:DUBm complex"/>
    <property type="evidence" value="ECO:0007669"/>
    <property type="project" value="UniProtKB-UniRule"/>
</dbReference>
<comment type="caution">
    <text evidence="13">The sequence shown here is derived from an EMBL/GenBank/DDBJ whole genome shotgun (WGS) entry which is preliminary data.</text>
</comment>
<dbReference type="Pfam" id="PF18519">
    <property type="entry name" value="Sgf11_N"/>
    <property type="match status" value="1"/>
</dbReference>
<protein>
    <recommendedName>
        <fullName evidence="10 11">SAGA-associated factor 11</fullName>
    </recommendedName>
</protein>
<evidence type="ECO:0000256" key="4">
    <source>
        <dbReference type="ARBA" id="ARBA00022833"/>
    </source>
</evidence>
<evidence type="ECO:0000256" key="5">
    <source>
        <dbReference type="ARBA" id="ARBA00022853"/>
    </source>
</evidence>
<evidence type="ECO:0000256" key="10">
    <source>
        <dbReference type="HAMAP-Rule" id="MF_03047"/>
    </source>
</evidence>
<evidence type="ECO:0000259" key="12">
    <source>
        <dbReference type="Pfam" id="PF18519"/>
    </source>
</evidence>
<keyword evidence="2 10" id="KW-0479">Metal-binding</keyword>
<evidence type="ECO:0000256" key="11">
    <source>
        <dbReference type="RuleBase" id="RU261113"/>
    </source>
</evidence>
<dbReference type="GO" id="GO:0008270">
    <property type="term" value="F:zinc ion binding"/>
    <property type="evidence" value="ECO:0007669"/>
    <property type="project" value="UniProtKB-UniRule"/>
</dbReference>
<keyword evidence="14" id="KW-1185">Reference proteome</keyword>
<comment type="function">
    <text evidence="10 11">Functions as component of the transcription regulatory histone acetylation (HAT) complex SAGA. At the promoters, SAGA is required for recruitment of the basal transcription machinery. It influences RNA polymerase II transcriptional activity through different activities such as TBP interaction and promoter selectivity, interaction with transcription activators, and chromatin modification through histone acetylation and deubiquitination. SAGA acetylates nucleosomal histone H3 to some extent (to form H3K9ac, H3K14ac, H3K18ac and H3K23ac). SAGA interacts with DNA via upstream activating sequences (UASs). Involved in transcriptional regulation of a subset of SAGA-regulated genes. Within the SAGA complex, participates in a subcomplex, that specifically deubiquitinates histones H2B.</text>
</comment>
<feature type="domain" description="Yeast SAGA-associated factor 11 N-terminal" evidence="12">
    <location>
        <begin position="5"/>
        <end position="43"/>
    </location>
</feature>
<accession>A0A0A8L6R4</accession>